<evidence type="ECO:0008006" key="3">
    <source>
        <dbReference type="Google" id="ProtNLM"/>
    </source>
</evidence>
<accession>A0A371EXV0</accession>
<dbReference type="OrthoDB" id="1749397at2759"/>
<protein>
    <recommendedName>
        <fullName evidence="3">Integrase catalytic domain-containing protein</fullName>
    </recommendedName>
</protein>
<dbReference type="PANTHER" id="PTHR42648:SF28">
    <property type="entry name" value="TRANSPOSON-ENCODED PROTEIN WITH RIBONUCLEASE H-LIKE AND RETROVIRUS ZINC FINGER-LIKE DOMAINS"/>
    <property type="match status" value="1"/>
</dbReference>
<sequence length="141" mass="16866">MYYYGSSTLIDGLYCFNLDAKFMESLLNVECIVGTSKTRSHIQRKNNEDICLDCIKGKHTKQISKNYVVRNPFMFHLEGDENYFITFIDEFSHYCYFYLLYEKFQLMDVLKVFSDEVERQLNRKVKVVRFDKGGEFYGKFN</sequence>
<name>A0A371EXV0_MUCPR</name>
<dbReference type="Gene3D" id="3.30.420.10">
    <property type="entry name" value="Ribonuclease H-like superfamily/Ribonuclease H"/>
    <property type="match status" value="1"/>
</dbReference>
<dbReference type="EMBL" id="QJKJ01011556">
    <property type="protein sequence ID" value="RDX70839.1"/>
    <property type="molecule type" value="Genomic_DNA"/>
</dbReference>
<comment type="caution">
    <text evidence="1">The sequence shown here is derived from an EMBL/GenBank/DDBJ whole genome shotgun (WGS) entry which is preliminary data.</text>
</comment>
<dbReference type="InterPro" id="IPR036397">
    <property type="entry name" value="RNaseH_sf"/>
</dbReference>
<evidence type="ECO:0000313" key="2">
    <source>
        <dbReference type="Proteomes" id="UP000257109"/>
    </source>
</evidence>
<dbReference type="InterPro" id="IPR012337">
    <property type="entry name" value="RNaseH-like_sf"/>
</dbReference>
<organism evidence="1 2">
    <name type="scientific">Mucuna pruriens</name>
    <name type="common">Velvet bean</name>
    <name type="synonym">Dolichos pruriens</name>
    <dbReference type="NCBI Taxonomy" id="157652"/>
    <lineage>
        <taxon>Eukaryota</taxon>
        <taxon>Viridiplantae</taxon>
        <taxon>Streptophyta</taxon>
        <taxon>Embryophyta</taxon>
        <taxon>Tracheophyta</taxon>
        <taxon>Spermatophyta</taxon>
        <taxon>Magnoliopsida</taxon>
        <taxon>eudicotyledons</taxon>
        <taxon>Gunneridae</taxon>
        <taxon>Pentapetalae</taxon>
        <taxon>rosids</taxon>
        <taxon>fabids</taxon>
        <taxon>Fabales</taxon>
        <taxon>Fabaceae</taxon>
        <taxon>Papilionoideae</taxon>
        <taxon>50 kb inversion clade</taxon>
        <taxon>NPAAA clade</taxon>
        <taxon>indigoferoid/millettioid clade</taxon>
        <taxon>Phaseoleae</taxon>
        <taxon>Mucuna</taxon>
    </lineage>
</organism>
<dbReference type="GO" id="GO:0003676">
    <property type="term" value="F:nucleic acid binding"/>
    <property type="evidence" value="ECO:0007669"/>
    <property type="project" value="InterPro"/>
</dbReference>
<dbReference type="AlphaFoldDB" id="A0A371EXV0"/>
<dbReference type="PANTHER" id="PTHR42648">
    <property type="entry name" value="TRANSPOSASE, PUTATIVE-RELATED"/>
    <property type="match status" value="1"/>
</dbReference>
<feature type="non-terminal residue" evidence="1">
    <location>
        <position position="1"/>
    </location>
</feature>
<evidence type="ECO:0000313" key="1">
    <source>
        <dbReference type="EMBL" id="RDX70839.1"/>
    </source>
</evidence>
<dbReference type="Proteomes" id="UP000257109">
    <property type="component" value="Unassembled WGS sequence"/>
</dbReference>
<dbReference type="STRING" id="157652.A0A371EXV0"/>
<keyword evidence="2" id="KW-1185">Reference proteome</keyword>
<dbReference type="InterPro" id="IPR039537">
    <property type="entry name" value="Retrotran_Ty1/copia-like"/>
</dbReference>
<reference evidence="1" key="1">
    <citation type="submission" date="2018-05" db="EMBL/GenBank/DDBJ databases">
        <title>Draft genome of Mucuna pruriens seed.</title>
        <authorList>
            <person name="Nnadi N.E."/>
            <person name="Vos R."/>
            <person name="Hasami M.H."/>
            <person name="Devisetty U.K."/>
            <person name="Aguiy J.C."/>
        </authorList>
    </citation>
    <scope>NUCLEOTIDE SEQUENCE [LARGE SCALE GENOMIC DNA]</scope>
    <source>
        <strain evidence="1">JCA_2017</strain>
    </source>
</reference>
<proteinExistence type="predicted"/>
<gene>
    <name evidence="1" type="ORF">CR513_49866</name>
</gene>
<dbReference type="SUPFAM" id="SSF53098">
    <property type="entry name" value="Ribonuclease H-like"/>
    <property type="match status" value="1"/>
</dbReference>